<dbReference type="Proteomes" id="UP000198716">
    <property type="component" value="Unassembled WGS sequence"/>
</dbReference>
<proteinExistence type="predicted"/>
<dbReference type="Pfam" id="PF06013">
    <property type="entry name" value="WXG100"/>
    <property type="match status" value="1"/>
</dbReference>
<dbReference type="EMBL" id="FOMZ01000001">
    <property type="protein sequence ID" value="SFD62803.1"/>
    <property type="molecule type" value="Genomic_DNA"/>
</dbReference>
<gene>
    <name evidence="1" type="ORF">SAMN04487819_101401</name>
</gene>
<protein>
    <submittedName>
        <fullName evidence="1">Proteins of 100 residues with WXG</fullName>
    </submittedName>
</protein>
<keyword evidence="2" id="KW-1185">Reference proteome</keyword>
<dbReference type="SUPFAM" id="SSF140453">
    <property type="entry name" value="EsxAB dimer-like"/>
    <property type="match status" value="1"/>
</dbReference>
<organism evidence="1 2">
    <name type="scientific">Actinopolyspora alba</name>
    <dbReference type="NCBI Taxonomy" id="673379"/>
    <lineage>
        <taxon>Bacteria</taxon>
        <taxon>Bacillati</taxon>
        <taxon>Actinomycetota</taxon>
        <taxon>Actinomycetes</taxon>
        <taxon>Actinopolysporales</taxon>
        <taxon>Actinopolysporaceae</taxon>
        <taxon>Actinopolyspora</taxon>
        <taxon>Actinopolyspora alba group</taxon>
    </lineage>
</organism>
<accession>A0A1I1U293</accession>
<sequence>MSGYADVVDPTRRLTTPGDYGAEVRAAAQEALGAIGEIDSAFQTIVGWSPAQELLEWVGGNWGQLLSLRDTWENLAKANLDLKENLESGLGALGPFWEGSAATAFENHMGQWNSAFEQNHDACIAIRDKLIDLAENAQQTVDMVIQTILTVASIVTAALSSFSIPVYGQGKAIKAVWDTVKLINDVRKVVTAFINLVKYANEFFQSVQEIADDKTPVVNVELPDSGYVAPSS</sequence>
<dbReference type="RefSeq" id="WP_092922818.1">
    <property type="nucleotide sequence ID" value="NZ_FOMZ01000001.1"/>
</dbReference>
<dbReference type="Gene3D" id="1.10.287.1060">
    <property type="entry name" value="ESAT-6-like"/>
    <property type="match status" value="1"/>
</dbReference>
<dbReference type="InterPro" id="IPR036689">
    <property type="entry name" value="ESAT-6-like_sf"/>
</dbReference>
<dbReference type="AlphaFoldDB" id="A0A1I1U293"/>
<name>A0A1I1U293_9ACTN</name>
<reference evidence="2" key="1">
    <citation type="submission" date="2016-10" db="EMBL/GenBank/DDBJ databases">
        <authorList>
            <person name="Varghese N."/>
            <person name="Submissions S."/>
        </authorList>
    </citation>
    <scope>NUCLEOTIDE SEQUENCE [LARGE SCALE GENOMIC DNA]</scope>
    <source>
        <strain evidence="2">DSM 45004</strain>
    </source>
</reference>
<evidence type="ECO:0000313" key="2">
    <source>
        <dbReference type="Proteomes" id="UP000198716"/>
    </source>
</evidence>
<evidence type="ECO:0000313" key="1">
    <source>
        <dbReference type="EMBL" id="SFD62803.1"/>
    </source>
</evidence>
<dbReference type="InterPro" id="IPR010310">
    <property type="entry name" value="T7SS_ESAT-6-like"/>
</dbReference>